<organism evidence="2 3">
    <name type="scientific">Trapa natans</name>
    <name type="common">Water chestnut</name>
    <dbReference type="NCBI Taxonomy" id="22666"/>
    <lineage>
        <taxon>Eukaryota</taxon>
        <taxon>Viridiplantae</taxon>
        <taxon>Streptophyta</taxon>
        <taxon>Embryophyta</taxon>
        <taxon>Tracheophyta</taxon>
        <taxon>Spermatophyta</taxon>
        <taxon>Magnoliopsida</taxon>
        <taxon>eudicotyledons</taxon>
        <taxon>Gunneridae</taxon>
        <taxon>Pentapetalae</taxon>
        <taxon>rosids</taxon>
        <taxon>malvids</taxon>
        <taxon>Myrtales</taxon>
        <taxon>Lythraceae</taxon>
        <taxon>Trapa</taxon>
    </lineage>
</organism>
<dbReference type="InterPro" id="IPR044699">
    <property type="entry name" value="MAKR6"/>
</dbReference>
<protein>
    <recommendedName>
        <fullName evidence="4">Membrane-associated kinase regulator 6</fullName>
    </recommendedName>
</protein>
<evidence type="ECO:0000256" key="1">
    <source>
        <dbReference type="SAM" id="MobiDB-lite"/>
    </source>
</evidence>
<feature type="region of interest" description="Disordered" evidence="1">
    <location>
        <begin position="70"/>
        <end position="93"/>
    </location>
</feature>
<sequence>MDTSKPLAIESFSHSWLSNIRPSSLDLSYDHSLHSEANFDFNVSITVGPTSTFVPADELFFNGLIRPTSPESPATVTPDRHDKPSPLPSPADLLPDLPTERSLLWRWRRSSEQALQKCFRRLFSRSFHRKEGFYTRKNVRVRSWLGSPPAAVSPSRTSAVSDWRDDIESSIYEAVLHCKRIKMPVGFPVKNERNPRS</sequence>
<keyword evidence="3" id="KW-1185">Reference proteome</keyword>
<gene>
    <name evidence="2" type="ORF">SAY86_027040</name>
</gene>
<evidence type="ECO:0000313" key="3">
    <source>
        <dbReference type="Proteomes" id="UP001346149"/>
    </source>
</evidence>
<reference evidence="2 3" key="1">
    <citation type="journal article" date="2023" name="Hortic Res">
        <title>Pangenome of water caltrop reveals structural variations and asymmetric subgenome divergence after allopolyploidization.</title>
        <authorList>
            <person name="Zhang X."/>
            <person name="Chen Y."/>
            <person name="Wang L."/>
            <person name="Yuan Y."/>
            <person name="Fang M."/>
            <person name="Shi L."/>
            <person name="Lu R."/>
            <person name="Comes H.P."/>
            <person name="Ma Y."/>
            <person name="Chen Y."/>
            <person name="Huang G."/>
            <person name="Zhou Y."/>
            <person name="Zheng Z."/>
            <person name="Qiu Y."/>
        </authorList>
    </citation>
    <scope>NUCLEOTIDE SEQUENCE [LARGE SCALE GENOMIC DNA]</scope>
    <source>
        <strain evidence="2">F231</strain>
    </source>
</reference>
<accession>A0AAN7QLP1</accession>
<name>A0AAN7QLP1_TRANT</name>
<dbReference type="PANTHER" id="PTHR34576:SF14">
    <property type="entry name" value="MEMBRANE-ASSOCIATED KINASE REGULATOR 6"/>
    <property type="match status" value="1"/>
</dbReference>
<evidence type="ECO:0008006" key="4">
    <source>
        <dbReference type="Google" id="ProtNLM"/>
    </source>
</evidence>
<dbReference type="AlphaFoldDB" id="A0AAN7QLP1"/>
<dbReference type="Proteomes" id="UP001346149">
    <property type="component" value="Unassembled WGS sequence"/>
</dbReference>
<comment type="caution">
    <text evidence="2">The sequence shown here is derived from an EMBL/GenBank/DDBJ whole genome shotgun (WGS) entry which is preliminary data.</text>
</comment>
<dbReference type="PANTHER" id="PTHR34576">
    <property type="entry name" value="MEMBRANE-ASSOCIATED KINASE REGULATOR 6-RELATED"/>
    <property type="match status" value="1"/>
</dbReference>
<proteinExistence type="predicted"/>
<evidence type="ECO:0000313" key="2">
    <source>
        <dbReference type="EMBL" id="KAK4768890.1"/>
    </source>
</evidence>
<dbReference type="EMBL" id="JAXQNO010000021">
    <property type="protein sequence ID" value="KAK4768890.1"/>
    <property type="molecule type" value="Genomic_DNA"/>
</dbReference>